<dbReference type="RefSeq" id="WP_192506828.1">
    <property type="nucleotide sequence ID" value="NZ_AQGV01000012.1"/>
</dbReference>
<dbReference type="SUPFAM" id="SSF55729">
    <property type="entry name" value="Acyl-CoA N-acyltransferases (Nat)"/>
    <property type="match status" value="1"/>
</dbReference>
<evidence type="ECO:0000313" key="3">
    <source>
        <dbReference type="Proteomes" id="UP000615755"/>
    </source>
</evidence>
<comment type="caution">
    <text evidence="2">The sequence shown here is derived from an EMBL/GenBank/DDBJ whole genome shotgun (WGS) entry which is preliminary data.</text>
</comment>
<dbReference type="PANTHER" id="PTHR36174">
    <property type="entry name" value="LIPID II:GLYCINE GLYCYLTRANSFERASE"/>
    <property type="match status" value="1"/>
</dbReference>
<dbReference type="Proteomes" id="UP000615755">
    <property type="component" value="Unassembled WGS sequence"/>
</dbReference>
<organism evidence="2 3">
    <name type="scientific">Pseudoalteromonas aurantia 208</name>
    <dbReference type="NCBI Taxonomy" id="1314867"/>
    <lineage>
        <taxon>Bacteria</taxon>
        <taxon>Pseudomonadati</taxon>
        <taxon>Pseudomonadota</taxon>
        <taxon>Gammaproteobacteria</taxon>
        <taxon>Alteromonadales</taxon>
        <taxon>Pseudoalteromonadaceae</taxon>
        <taxon>Pseudoalteromonas</taxon>
    </lineage>
</organism>
<sequence length="330" mass="37950">MSKLNNYKVVATQIDGDWDILVESSSSATPFALSSFVNALHGNFRAFLCKKGDEIVAGCLIVLDDTEHNVVGHDLVVHDGIFFREFEKLNRAQKNSEQFKALQCIAEFLAEEYSHIDLTLAPMLTDVRAFQWVHYHDNQPMYQESIRYTSFVDIREFLDKKPLEDFTLYQDASVSRRQEIRYGYRKGVKVFDSNDFERFILLYKNTFERQNIELENDLLIQMSKLLVSLYNDNRILMISASTTNDEVGSMAVFLMMADKAYYLFGANDYALRNAHTGTAVLWQAFPFLAKKGIVSLDLEGVNSPDRGWFKMSFGATIQPYISLTYRADKD</sequence>
<dbReference type="InterPro" id="IPR038740">
    <property type="entry name" value="BioF2-like_GNAT_dom"/>
</dbReference>
<protein>
    <recommendedName>
        <fullName evidence="1">BioF2-like acetyltransferase domain-containing protein</fullName>
    </recommendedName>
</protein>
<dbReference type="PANTHER" id="PTHR36174:SF1">
    <property type="entry name" value="LIPID II:GLYCINE GLYCYLTRANSFERASE"/>
    <property type="match status" value="1"/>
</dbReference>
<dbReference type="InterPro" id="IPR016181">
    <property type="entry name" value="Acyl_CoA_acyltransferase"/>
</dbReference>
<evidence type="ECO:0000313" key="2">
    <source>
        <dbReference type="EMBL" id="MBE0367393.1"/>
    </source>
</evidence>
<evidence type="ECO:0000259" key="1">
    <source>
        <dbReference type="Pfam" id="PF13480"/>
    </source>
</evidence>
<feature type="domain" description="BioF2-like acetyltransferase" evidence="1">
    <location>
        <begin position="175"/>
        <end position="298"/>
    </location>
</feature>
<proteinExistence type="predicted"/>
<name>A0ABR9E8S0_9GAMM</name>
<keyword evidence="3" id="KW-1185">Reference proteome</keyword>
<reference evidence="2 3" key="1">
    <citation type="submission" date="2015-03" db="EMBL/GenBank/DDBJ databases">
        <title>Genome sequence of Pseudoalteromonas aurantia.</title>
        <authorList>
            <person name="Xie B.-B."/>
            <person name="Rong J.-C."/>
            <person name="Qin Q.-L."/>
            <person name="Zhang Y.-Z."/>
        </authorList>
    </citation>
    <scope>NUCLEOTIDE SEQUENCE [LARGE SCALE GENOMIC DNA]</scope>
    <source>
        <strain evidence="2 3">208</strain>
    </source>
</reference>
<dbReference type="InterPro" id="IPR050644">
    <property type="entry name" value="PG_Glycine_Bridge_Synth"/>
</dbReference>
<accession>A0ABR9E8S0</accession>
<gene>
    <name evidence="2" type="ORF">PAUR_a0745</name>
</gene>
<dbReference type="EMBL" id="AQGV01000012">
    <property type="protein sequence ID" value="MBE0367393.1"/>
    <property type="molecule type" value="Genomic_DNA"/>
</dbReference>
<dbReference type="Pfam" id="PF13480">
    <property type="entry name" value="Acetyltransf_6"/>
    <property type="match status" value="1"/>
</dbReference>
<dbReference type="Gene3D" id="3.40.630.30">
    <property type="match status" value="1"/>
</dbReference>